<dbReference type="InterPro" id="IPR036457">
    <property type="entry name" value="PPM-type-like_dom_sf"/>
</dbReference>
<name>A0ABX0ZPM6_9ACTN</name>
<protein>
    <submittedName>
        <fullName evidence="3">Serine/threonine-protein phosphatase</fullName>
    </submittedName>
</protein>
<dbReference type="PANTHER" id="PTHR43156:SF2">
    <property type="entry name" value="STAGE II SPORULATION PROTEIN E"/>
    <property type="match status" value="1"/>
</dbReference>
<gene>
    <name evidence="3" type="ORF">HCN08_21110</name>
</gene>
<evidence type="ECO:0000256" key="1">
    <source>
        <dbReference type="ARBA" id="ARBA00022801"/>
    </source>
</evidence>
<dbReference type="InterPro" id="IPR001932">
    <property type="entry name" value="PPM-type_phosphatase-like_dom"/>
</dbReference>
<keyword evidence="1" id="KW-0378">Hydrolase</keyword>
<dbReference type="EMBL" id="JAATEJ010000018">
    <property type="protein sequence ID" value="NJP45888.1"/>
    <property type="molecule type" value="Genomic_DNA"/>
</dbReference>
<evidence type="ECO:0000313" key="4">
    <source>
        <dbReference type="Proteomes" id="UP000734511"/>
    </source>
</evidence>
<evidence type="ECO:0000313" key="3">
    <source>
        <dbReference type="EMBL" id="NJP45888.1"/>
    </source>
</evidence>
<dbReference type="SMART" id="SM00331">
    <property type="entry name" value="PP2C_SIG"/>
    <property type="match status" value="1"/>
</dbReference>
<accession>A0ABX0ZPM6</accession>
<keyword evidence="4" id="KW-1185">Reference proteome</keyword>
<comment type="caution">
    <text evidence="3">The sequence shown here is derived from an EMBL/GenBank/DDBJ whole genome shotgun (WGS) entry which is preliminary data.</text>
</comment>
<proteinExistence type="predicted"/>
<dbReference type="Pfam" id="PF07228">
    <property type="entry name" value="SpoIIE"/>
    <property type="match status" value="1"/>
</dbReference>
<dbReference type="InterPro" id="IPR052016">
    <property type="entry name" value="Bact_Sigma-Reg"/>
</dbReference>
<dbReference type="Proteomes" id="UP000734511">
    <property type="component" value="Unassembled WGS sequence"/>
</dbReference>
<evidence type="ECO:0000259" key="2">
    <source>
        <dbReference type="SMART" id="SM00331"/>
    </source>
</evidence>
<dbReference type="Gene3D" id="3.60.40.10">
    <property type="entry name" value="PPM-type phosphatase domain"/>
    <property type="match status" value="1"/>
</dbReference>
<organism evidence="3 4">
    <name type="scientific">Actinacidiphila epipremni</name>
    <dbReference type="NCBI Taxonomy" id="2053013"/>
    <lineage>
        <taxon>Bacteria</taxon>
        <taxon>Bacillati</taxon>
        <taxon>Actinomycetota</taxon>
        <taxon>Actinomycetes</taxon>
        <taxon>Kitasatosporales</taxon>
        <taxon>Streptomycetaceae</taxon>
        <taxon>Actinacidiphila</taxon>
    </lineage>
</organism>
<sequence>MSAGWLTAMGLLAWAVPDGTDVLPALVATPALTVATGARRLDVLASGTLALAALGTDIADDSVQLSAGTAAGAAGAVLAVIAAGMWTAGRHTLMTAELDRTREIAAAAQQVLLPSLPRKVGGLLVTGEYVSASHGARIGGDFYEVLATPFGVRVLIGDARGHGLPAIGLVAALLGSFREAAHQEPELAGVLGRLDGAMQRHLAERAGAAGAAPEEAEDAEEFATLQIVQLTEDGALLAVNCGHPAPYVLGPRTGLLPLAEPLPPLGLFDPAGTPVLVSRDRLEPGEGLLLHTDGVAEARDAAGRFFALSEAVAELASRRVRGTDVASLLRAAVVRHTGGRCDDDLALLVLLRDGGPRPGIPLDTALSAT</sequence>
<reference evidence="3 4" key="1">
    <citation type="submission" date="2020-03" db="EMBL/GenBank/DDBJ databases">
        <title>WGS of actinomycetes isolated from Thailand.</title>
        <authorList>
            <person name="Thawai C."/>
        </authorList>
    </citation>
    <scope>NUCLEOTIDE SEQUENCE [LARGE SCALE GENOMIC DNA]</scope>
    <source>
        <strain evidence="3 4">PRB2-1</strain>
    </source>
</reference>
<dbReference type="PANTHER" id="PTHR43156">
    <property type="entry name" value="STAGE II SPORULATION PROTEIN E-RELATED"/>
    <property type="match status" value="1"/>
</dbReference>
<feature type="domain" description="PPM-type phosphatase" evidence="2">
    <location>
        <begin position="123"/>
        <end position="352"/>
    </location>
</feature>